<dbReference type="GO" id="GO:0016020">
    <property type="term" value="C:membrane"/>
    <property type="evidence" value="ECO:0007669"/>
    <property type="project" value="GOC"/>
</dbReference>
<protein>
    <recommendedName>
        <fullName evidence="20">Bifunctional protein GlmU</fullName>
    </recommendedName>
    <domain>
        <recommendedName>
            <fullName evidence="20">UDP-N-acetylglucosamine pyrophosphorylase</fullName>
            <ecNumber evidence="20">2.7.7.23</ecNumber>
        </recommendedName>
        <alternativeName>
            <fullName evidence="20">N-acetylglucosamine-1-phosphate uridyltransferase</fullName>
        </alternativeName>
    </domain>
    <domain>
        <recommendedName>
            <fullName evidence="20">Glucosamine-1-phosphate N-acetyltransferase</fullName>
            <ecNumber evidence="20">2.3.1.157</ecNumber>
        </recommendedName>
    </domain>
</protein>
<dbReference type="PANTHER" id="PTHR43584">
    <property type="entry name" value="NUCLEOTIDYL TRANSFERASE"/>
    <property type="match status" value="1"/>
</dbReference>
<evidence type="ECO:0000256" key="8">
    <source>
        <dbReference type="ARBA" id="ARBA00022695"/>
    </source>
</evidence>
<sequence>MTAGVQSVPLNFSTVDYAKTSDNEFEVKSQVNCSAVILAAGKGVRMHSNYPKVVHRVAGTPMIVHVVNAVTEAGIEKITLVVGHQQELIKALFVGQEVNFANQAEQLGTGHALLQARDIVQDDDMILVTAGDTPLLQAQTLEALIKHHQQSQATATILSTRLNNPSGYGRIVRNENGVFLRIVEEKDATPDEKRINEINSGMYCFQVKEAFKALSALSSGNAQGEYYLTDILEILRQDRQRVEVLCLDAKEDIYGINNREQLAWAEKIMRQRINQELMLSGVTMIDPDSTYIDAGIKIGMDTTIYPSCIIEGNSRIGEGCEIGPGTRISDSIIGNHVSIENSRIKEARVGDNCTIGPYAYLRPQAVLETGVKVGDFVEIKKSTIGAGSKIPHLSYIGDAKLGQGVNVGAGTITCNYDGKNKWPTLLEDGVFIGSNTNLVAPVRIGAHAVTGAGSTITKDVPPQALGLERAEQKNILDWKSGKRD</sequence>
<dbReference type="Pfam" id="PF00132">
    <property type="entry name" value="Hexapep"/>
    <property type="match status" value="1"/>
</dbReference>
<dbReference type="EC" id="2.7.7.23" evidence="20"/>
<dbReference type="InterPro" id="IPR050065">
    <property type="entry name" value="GlmU-like"/>
</dbReference>
<feature type="binding site" evidence="20">
    <location>
        <begin position="38"/>
        <end position="41"/>
    </location>
    <ligand>
        <name>UDP-N-acetyl-alpha-D-glucosamine</name>
        <dbReference type="ChEBI" id="CHEBI:57705"/>
    </ligand>
</feature>
<feature type="binding site" evidence="20">
    <location>
        <position position="257"/>
    </location>
    <ligand>
        <name>Mg(2+)</name>
        <dbReference type="ChEBI" id="CHEBI:18420"/>
    </ligand>
</feature>
<dbReference type="Pfam" id="PF25087">
    <property type="entry name" value="GMPPB_C"/>
    <property type="match status" value="1"/>
</dbReference>
<dbReference type="CDD" id="cd03353">
    <property type="entry name" value="LbH_GlmU_C"/>
    <property type="match status" value="1"/>
</dbReference>
<feature type="binding site" evidence="20">
    <location>
        <position position="380"/>
    </location>
    <ligand>
        <name>UDP-N-acetyl-alpha-D-glucosamine</name>
        <dbReference type="ChEBI" id="CHEBI:57705"/>
    </ligand>
</feature>
<feature type="binding site" evidence="20">
    <location>
        <position position="409"/>
    </location>
    <ligand>
        <name>acetyl-CoA</name>
        <dbReference type="ChEBI" id="CHEBI:57288"/>
    </ligand>
</feature>
<dbReference type="OrthoDB" id="9775031at2"/>
<keyword evidence="16 20" id="KW-0961">Cell wall biogenesis/degradation</keyword>
<dbReference type="PANTHER" id="PTHR43584:SF3">
    <property type="entry name" value="BIFUNCTIONAL PROTEIN GLMU"/>
    <property type="match status" value="1"/>
</dbReference>
<feature type="binding site" evidence="20">
    <location>
        <position position="452"/>
    </location>
    <ligand>
        <name>acetyl-CoA</name>
        <dbReference type="ChEBI" id="CHEBI:57288"/>
    </ligand>
</feature>
<feature type="binding site" evidence="20">
    <location>
        <position position="469"/>
    </location>
    <ligand>
        <name>acetyl-CoA</name>
        <dbReference type="ChEBI" id="CHEBI:57288"/>
    </ligand>
</feature>
<dbReference type="GO" id="GO:0008360">
    <property type="term" value="P:regulation of cell shape"/>
    <property type="evidence" value="ECO:0007669"/>
    <property type="project" value="UniProtKB-KW"/>
</dbReference>
<feature type="binding site" evidence="20">
    <location>
        <position position="362"/>
    </location>
    <ligand>
        <name>UDP-N-acetyl-alpha-D-glucosamine</name>
        <dbReference type="ChEBI" id="CHEBI:57705"/>
    </ligand>
</feature>
<feature type="binding site" evidence="20">
    <location>
        <position position="184"/>
    </location>
    <ligand>
        <name>UDP-N-acetyl-alpha-D-glucosamine</name>
        <dbReference type="ChEBI" id="CHEBI:57705"/>
    </ligand>
</feature>
<feature type="active site" description="Proton acceptor" evidence="20">
    <location>
        <position position="392"/>
    </location>
</feature>
<keyword evidence="15 20" id="KW-0012">Acyltransferase</keyword>
<comment type="subcellular location">
    <subcellularLocation>
        <location evidence="1 20">Cytoplasm</location>
    </subcellularLocation>
</comment>
<evidence type="ECO:0000256" key="20">
    <source>
        <dbReference type="HAMAP-Rule" id="MF_01631"/>
    </source>
</evidence>
<feature type="binding site" evidence="20">
    <location>
        <position position="169"/>
    </location>
    <ligand>
        <name>UDP-N-acetyl-alpha-D-glucosamine</name>
        <dbReference type="ChEBI" id="CHEBI:57705"/>
    </ligand>
</feature>
<comment type="catalytic activity">
    <reaction evidence="17 20">
        <text>alpha-D-glucosamine 1-phosphate + acetyl-CoA = N-acetyl-alpha-D-glucosamine 1-phosphate + CoA + H(+)</text>
        <dbReference type="Rhea" id="RHEA:13725"/>
        <dbReference type="ChEBI" id="CHEBI:15378"/>
        <dbReference type="ChEBI" id="CHEBI:57287"/>
        <dbReference type="ChEBI" id="CHEBI:57288"/>
        <dbReference type="ChEBI" id="CHEBI:57776"/>
        <dbReference type="ChEBI" id="CHEBI:58516"/>
        <dbReference type="EC" id="2.3.1.157"/>
    </reaction>
</comment>
<dbReference type="HAMAP" id="MF_01631">
    <property type="entry name" value="GlmU"/>
    <property type="match status" value="1"/>
</dbReference>
<feature type="domain" description="Nucleotidyl transferase" evidence="21">
    <location>
        <begin position="35"/>
        <end position="245"/>
    </location>
</feature>
<keyword evidence="13 20" id="KW-0573">Peptidoglycan synthesis</keyword>
<dbReference type="Gene3D" id="2.160.10.10">
    <property type="entry name" value="Hexapeptide repeat proteins"/>
    <property type="match status" value="1"/>
</dbReference>
<dbReference type="GO" id="GO:0071555">
    <property type="term" value="P:cell wall organization"/>
    <property type="evidence" value="ECO:0007669"/>
    <property type="project" value="UniProtKB-KW"/>
</dbReference>
<dbReference type="NCBIfam" id="NF010934">
    <property type="entry name" value="PRK14354.1"/>
    <property type="match status" value="1"/>
</dbReference>
<keyword evidence="8 20" id="KW-0548">Nucleotidyltransferase</keyword>
<keyword evidence="12 20" id="KW-0133">Cell shape</keyword>
<feature type="binding site" evidence="20">
    <location>
        <position position="406"/>
    </location>
    <ligand>
        <name>UDP-N-acetyl-alpha-D-glucosamine</name>
        <dbReference type="ChEBI" id="CHEBI:57705"/>
    </ligand>
</feature>
<comment type="pathway">
    <text evidence="20">Bacterial outer membrane biogenesis; LPS lipid A biosynthesis.</text>
</comment>
<dbReference type="InterPro" id="IPR001451">
    <property type="entry name" value="Hexapep"/>
</dbReference>
<evidence type="ECO:0000313" key="24">
    <source>
        <dbReference type="Proteomes" id="UP000045545"/>
    </source>
</evidence>
<feature type="binding site" evidence="20">
    <location>
        <position position="132"/>
    </location>
    <ligand>
        <name>Mg(2+)</name>
        <dbReference type="ChEBI" id="CHEBI:18420"/>
    </ligand>
</feature>
<evidence type="ECO:0000256" key="14">
    <source>
        <dbReference type="ARBA" id="ARBA00023268"/>
    </source>
</evidence>
<dbReference type="GO" id="GO:0005737">
    <property type="term" value="C:cytoplasm"/>
    <property type="evidence" value="ECO:0007669"/>
    <property type="project" value="UniProtKB-SubCell"/>
</dbReference>
<feature type="region of interest" description="Pyrophosphorylase" evidence="20">
    <location>
        <begin position="1"/>
        <end position="259"/>
    </location>
</feature>
<evidence type="ECO:0000259" key="21">
    <source>
        <dbReference type="Pfam" id="PF00483"/>
    </source>
</evidence>
<evidence type="ECO:0000256" key="6">
    <source>
        <dbReference type="ARBA" id="ARBA00022490"/>
    </source>
</evidence>
<dbReference type="GO" id="GO:0009252">
    <property type="term" value="P:peptidoglycan biosynthetic process"/>
    <property type="evidence" value="ECO:0007669"/>
    <property type="project" value="UniProtKB-UniRule"/>
</dbReference>
<dbReference type="Pfam" id="PF00483">
    <property type="entry name" value="NTP_transferase"/>
    <property type="match status" value="1"/>
</dbReference>
<dbReference type="UniPathway" id="UPA00113">
    <property type="reaction ID" value="UER00532"/>
</dbReference>
<accession>A0A0E4G991</accession>
<comment type="pathway">
    <text evidence="2 20">Nucleotide-sugar biosynthesis; UDP-N-acetyl-alpha-D-glucosamine biosynthesis; N-acetyl-alpha-D-glucosamine 1-phosphate from alpha-D-glucosamine 6-phosphate (route II): step 2/2.</text>
</comment>
<dbReference type="InterPro" id="IPR029044">
    <property type="entry name" value="Nucleotide-diphossugar_trans"/>
</dbReference>
<name>A0A0E4G991_9FIRM</name>
<dbReference type="GO" id="GO:0006048">
    <property type="term" value="P:UDP-N-acetylglucosamine biosynthetic process"/>
    <property type="evidence" value="ECO:0007669"/>
    <property type="project" value="UniProtKB-UniPathway"/>
</dbReference>
<keyword evidence="24" id="KW-1185">Reference proteome</keyword>
<feature type="binding site" evidence="20">
    <location>
        <position position="395"/>
    </location>
    <ligand>
        <name>UDP-N-acetyl-alpha-D-glucosamine</name>
        <dbReference type="ChEBI" id="CHEBI:57705"/>
    </ligand>
</feature>
<evidence type="ECO:0000256" key="10">
    <source>
        <dbReference type="ARBA" id="ARBA00022737"/>
    </source>
</evidence>
<evidence type="ECO:0000256" key="7">
    <source>
        <dbReference type="ARBA" id="ARBA00022679"/>
    </source>
</evidence>
<evidence type="ECO:0000256" key="9">
    <source>
        <dbReference type="ARBA" id="ARBA00022723"/>
    </source>
</evidence>
<keyword evidence="6 20" id="KW-0963">Cytoplasm</keyword>
<dbReference type="SUPFAM" id="SSF53448">
    <property type="entry name" value="Nucleotide-diphospho-sugar transferases"/>
    <property type="match status" value="1"/>
</dbReference>
<evidence type="ECO:0000256" key="3">
    <source>
        <dbReference type="ARBA" id="ARBA00005208"/>
    </source>
</evidence>
<feature type="binding site" evidence="20">
    <location>
        <begin position="415"/>
        <end position="416"/>
    </location>
    <ligand>
        <name>acetyl-CoA</name>
        <dbReference type="ChEBI" id="CHEBI:57288"/>
    </ligand>
</feature>
<evidence type="ECO:0000256" key="19">
    <source>
        <dbReference type="ARBA" id="ARBA00049628"/>
    </source>
</evidence>
<proteinExistence type="inferred from homology"/>
<dbReference type="EC" id="2.3.1.157" evidence="20"/>
<dbReference type="NCBIfam" id="TIGR01173">
    <property type="entry name" value="glmU"/>
    <property type="match status" value="1"/>
</dbReference>
<evidence type="ECO:0000256" key="13">
    <source>
        <dbReference type="ARBA" id="ARBA00022984"/>
    </source>
</evidence>
<evidence type="ECO:0000256" key="18">
    <source>
        <dbReference type="ARBA" id="ARBA00048493"/>
    </source>
</evidence>
<evidence type="ECO:0000256" key="4">
    <source>
        <dbReference type="ARBA" id="ARBA00007707"/>
    </source>
</evidence>
<dbReference type="GO" id="GO:0003977">
    <property type="term" value="F:UDP-N-acetylglucosamine diphosphorylase activity"/>
    <property type="evidence" value="ECO:0007669"/>
    <property type="project" value="UniProtKB-UniRule"/>
</dbReference>
<feature type="binding site" evidence="20">
    <location>
        <position position="257"/>
    </location>
    <ligand>
        <name>UDP-N-acetyl-alpha-D-glucosamine</name>
        <dbReference type="ChEBI" id="CHEBI:57705"/>
    </ligand>
</feature>
<evidence type="ECO:0000256" key="1">
    <source>
        <dbReference type="ARBA" id="ARBA00004496"/>
    </source>
</evidence>
<evidence type="ECO:0000256" key="15">
    <source>
        <dbReference type="ARBA" id="ARBA00023315"/>
    </source>
</evidence>
<dbReference type="InterPro" id="IPR038009">
    <property type="entry name" value="GlmU_C_LbH"/>
</dbReference>
<dbReference type="AlphaFoldDB" id="A0A0E4G991"/>
<evidence type="ECO:0000256" key="16">
    <source>
        <dbReference type="ARBA" id="ARBA00023316"/>
    </source>
</evidence>
<dbReference type="InterPro" id="IPR011004">
    <property type="entry name" value="Trimer_LpxA-like_sf"/>
</dbReference>
<feature type="binding site" evidence="20">
    <location>
        <position position="434"/>
    </location>
    <ligand>
        <name>acetyl-CoA</name>
        <dbReference type="ChEBI" id="CHEBI:57288"/>
    </ligand>
</feature>
<evidence type="ECO:0000256" key="5">
    <source>
        <dbReference type="ARBA" id="ARBA00007947"/>
    </source>
</evidence>
<feature type="binding site" evidence="20">
    <location>
        <position position="103"/>
    </location>
    <ligand>
        <name>UDP-N-acetyl-alpha-D-glucosamine</name>
        <dbReference type="ChEBI" id="CHEBI:57705"/>
    </ligand>
</feature>
<comment type="catalytic activity">
    <reaction evidence="18 20">
        <text>N-acetyl-alpha-D-glucosamine 1-phosphate + UTP + H(+) = UDP-N-acetyl-alpha-D-glucosamine + diphosphate</text>
        <dbReference type="Rhea" id="RHEA:13509"/>
        <dbReference type="ChEBI" id="CHEBI:15378"/>
        <dbReference type="ChEBI" id="CHEBI:33019"/>
        <dbReference type="ChEBI" id="CHEBI:46398"/>
        <dbReference type="ChEBI" id="CHEBI:57705"/>
        <dbReference type="ChEBI" id="CHEBI:57776"/>
        <dbReference type="EC" id="2.7.7.23"/>
    </reaction>
</comment>
<dbReference type="InterPro" id="IPR005882">
    <property type="entry name" value="Bifunctional_GlmU"/>
</dbReference>
<feature type="domain" description="Mannose-1-phosphate guanyltransferase C-terminal" evidence="22">
    <location>
        <begin position="298"/>
        <end position="384"/>
    </location>
</feature>
<feature type="binding site" evidence="20">
    <location>
        <position position="52"/>
    </location>
    <ligand>
        <name>UDP-N-acetyl-alpha-D-glucosamine</name>
        <dbReference type="ChEBI" id="CHEBI:57705"/>
    </ligand>
</feature>
<comment type="caution">
    <text evidence="20">Lacks conserved residue(s) required for the propagation of feature annotation.</text>
</comment>
<evidence type="ECO:0000256" key="12">
    <source>
        <dbReference type="ARBA" id="ARBA00022960"/>
    </source>
</evidence>
<dbReference type="Gene3D" id="3.90.550.10">
    <property type="entry name" value="Spore Coat Polysaccharide Biosynthesis Protein SpsA, Chain A"/>
    <property type="match status" value="1"/>
</dbReference>
<comment type="similarity">
    <text evidence="5 20">In the N-terminal section; belongs to the N-acetylglucosamine-1-phosphate uridyltransferase family.</text>
</comment>
<evidence type="ECO:0000259" key="22">
    <source>
        <dbReference type="Pfam" id="PF25087"/>
    </source>
</evidence>
<reference evidence="23 24" key="1">
    <citation type="submission" date="2015-03" db="EMBL/GenBank/DDBJ databases">
        <authorList>
            <person name="Murphy D."/>
        </authorList>
    </citation>
    <scope>NUCLEOTIDE SEQUENCE [LARGE SCALE GENOMIC DNA]</scope>
    <source>
        <strain evidence="23 24">OL-4</strain>
    </source>
</reference>
<dbReference type="STRING" id="690567.456"/>
<gene>
    <name evidence="20" type="primary">glmU</name>
    <name evidence="23" type="ORF">456</name>
</gene>
<evidence type="ECO:0000256" key="17">
    <source>
        <dbReference type="ARBA" id="ARBA00048247"/>
    </source>
</evidence>
<organism evidence="23 24">
    <name type="scientific">Syntrophomonas zehnderi OL-4</name>
    <dbReference type="NCBI Taxonomy" id="690567"/>
    <lineage>
        <taxon>Bacteria</taxon>
        <taxon>Bacillati</taxon>
        <taxon>Bacillota</taxon>
        <taxon>Clostridia</taxon>
        <taxon>Eubacteriales</taxon>
        <taxon>Syntrophomonadaceae</taxon>
        <taxon>Syntrophomonas</taxon>
    </lineage>
</organism>
<keyword evidence="14 20" id="KW-0511">Multifunctional enzyme</keyword>
<keyword evidence="9 20" id="KW-0479">Metal-binding</keyword>
<comment type="similarity">
    <text evidence="4 20">In the C-terminal section; belongs to the transferase hexapeptide repeat family.</text>
</comment>
<comment type="function">
    <text evidence="19 20">Catalyzes the last two sequential reactions in the de novo biosynthetic pathway for UDP-N-acetylglucosamine (UDP-GlcNAc). The C-terminal domain catalyzes the transfer of acetyl group from acetyl coenzyme A to glucosamine-1-phosphate (GlcN-1-P) to produce N-acetylglucosamine-1-phosphate (GlcNAc-1-P), which is converted into UDP-GlcNAc by the transfer of uridine 5-monophosphate (from uridine 5-triphosphate), a reaction catalyzed by the N-terminal domain.</text>
</comment>
<feature type="binding site" evidence="20">
    <location>
        <position position="199"/>
    </location>
    <ligand>
        <name>UDP-N-acetyl-alpha-D-glucosamine</name>
        <dbReference type="ChEBI" id="CHEBI:57705"/>
    </ligand>
</feature>
<evidence type="ECO:0000256" key="2">
    <source>
        <dbReference type="ARBA" id="ARBA00005166"/>
    </source>
</evidence>
<feature type="region of interest" description="N-acetyltransferase" evidence="20">
    <location>
        <begin position="281"/>
        <end position="484"/>
    </location>
</feature>
<dbReference type="SUPFAM" id="SSF51161">
    <property type="entry name" value="Trimeric LpxA-like enzymes"/>
    <property type="match status" value="1"/>
</dbReference>
<comment type="subunit">
    <text evidence="20">Homotrimer.</text>
</comment>
<keyword evidence="10 20" id="KW-0677">Repeat</keyword>
<comment type="pathway">
    <text evidence="3 20">Nucleotide-sugar biosynthesis; UDP-N-acetyl-alpha-D-glucosamine biosynthesis; UDP-N-acetyl-alpha-D-glucosamine from N-acetyl-alpha-D-glucosamine 1-phosphate: step 1/1.</text>
</comment>
<evidence type="ECO:0000313" key="23">
    <source>
        <dbReference type="EMBL" id="CFX10080.1"/>
    </source>
</evidence>
<dbReference type="GO" id="GO:0019134">
    <property type="term" value="F:glucosamine-1-phosphate N-acetyltransferase activity"/>
    <property type="evidence" value="ECO:0007669"/>
    <property type="project" value="UniProtKB-UniRule"/>
</dbReference>
<dbReference type="CDD" id="cd02540">
    <property type="entry name" value="GT2_GlmU_N_bac"/>
    <property type="match status" value="1"/>
</dbReference>
<keyword evidence="7 20" id="KW-0808">Transferase</keyword>
<evidence type="ECO:0000256" key="11">
    <source>
        <dbReference type="ARBA" id="ARBA00022842"/>
    </source>
</evidence>
<keyword evidence="11 20" id="KW-0460">Magnesium</keyword>
<dbReference type="UniPathway" id="UPA00973"/>
<dbReference type="GO" id="GO:0009245">
    <property type="term" value="P:lipid A biosynthetic process"/>
    <property type="evidence" value="ECO:0007669"/>
    <property type="project" value="UniProtKB-UniRule"/>
</dbReference>
<feature type="binding site" evidence="20">
    <location>
        <begin position="108"/>
        <end position="109"/>
    </location>
    <ligand>
        <name>UDP-N-acetyl-alpha-D-glucosamine</name>
        <dbReference type="ChEBI" id="CHEBI:57705"/>
    </ligand>
</feature>
<dbReference type="InterPro" id="IPR005835">
    <property type="entry name" value="NTP_transferase_dom"/>
</dbReference>
<dbReference type="EMBL" id="CGIH01000005">
    <property type="protein sequence ID" value="CFX10080.1"/>
    <property type="molecule type" value="Genomic_DNA"/>
</dbReference>
<dbReference type="GO" id="GO:0000902">
    <property type="term" value="P:cell morphogenesis"/>
    <property type="evidence" value="ECO:0007669"/>
    <property type="project" value="UniProtKB-UniRule"/>
</dbReference>
<dbReference type="Proteomes" id="UP000045545">
    <property type="component" value="Unassembled WGS sequence"/>
</dbReference>
<comment type="cofactor">
    <cofactor evidence="20">
        <name>Mg(2+)</name>
        <dbReference type="ChEBI" id="CHEBI:18420"/>
    </cofactor>
    <text evidence="20">Binds 1 Mg(2+) ion per subunit.</text>
</comment>
<feature type="region of interest" description="Linker" evidence="20">
    <location>
        <begin position="260"/>
        <end position="280"/>
    </location>
</feature>
<dbReference type="InterPro" id="IPR056729">
    <property type="entry name" value="GMPPB_C"/>
</dbReference>
<dbReference type="GO" id="GO:0000287">
    <property type="term" value="F:magnesium ion binding"/>
    <property type="evidence" value="ECO:0007669"/>
    <property type="project" value="UniProtKB-UniRule"/>
</dbReference>